<reference evidence="2 3" key="2">
    <citation type="journal article" date="1999" name="J. Gen. Virol.">
        <title>Characterization of the DNA polymerase loci of the novel porcine lymphotropic herpesviruses 1 and 2 in domestic and feral pigs.</title>
        <authorList>
            <person name="Ulrich S."/>
            <person name="Goltz M."/>
            <person name="Ehlers B."/>
        </authorList>
    </citation>
    <scope>NUCLEOTIDE SEQUENCE [LARGE SCALE GENOMIC DNA]</scope>
    <source>
        <strain evidence="2">Sample #56</strain>
    </source>
</reference>
<protein>
    <submittedName>
        <fullName evidence="2">Uncharacterized protein</fullName>
    </submittedName>
</protein>
<keyword evidence="1" id="KW-1133">Transmembrane helix</keyword>
<dbReference type="Proteomes" id="UP000243075">
    <property type="component" value="Segment"/>
</dbReference>
<reference evidence="2 3" key="1">
    <citation type="journal article" date="1999" name="J. Gen. Virol.">
        <title>Detection of two novel porcine herpesviruses with high similarity to gammaherpesviruses.</title>
        <authorList>
            <person name="Ehlers B."/>
            <person name="Ulrich S."/>
            <person name="Goltz M."/>
        </authorList>
    </citation>
    <scope>NUCLEOTIDE SEQUENCE [LARGE SCALE GENOMIC DNA]</scope>
    <source>
        <strain evidence="2">Sample #56</strain>
    </source>
</reference>
<dbReference type="KEGG" id="vg:37616200"/>
<keyword evidence="1" id="KW-0812">Transmembrane</keyword>
<evidence type="ECO:0000256" key="1">
    <source>
        <dbReference type="SAM" id="Phobius"/>
    </source>
</evidence>
<keyword evidence="1" id="KW-0472">Membrane</keyword>
<name>Q8JJP5_9GAMA</name>
<keyword evidence="3" id="KW-1185">Reference proteome</keyword>
<reference evidence="2 3" key="3">
    <citation type="journal article" date="2002" name="Virology">
        <title>Sequence analysis of the genome of porcine lymphotropic herpesvirus 1 and gene expression during posttransplant lymphoproliferative disease of pigs.</title>
        <authorList>
            <person name="Goltz M."/>
            <person name="Ericsson T."/>
            <person name="Patience C."/>
            <person name="Huang C.A."/>
            <person name="Noack S."/>
            <person name="Sachs D.H."/>
            <person name="Ehlers B."/>
        </authorList>
    </citation>
    <scope>NUCLEOTIDE SEQUENCE [LARGE SCALE GENOMIC DNA]</scope>
    <source>
        <strain evidence="2">Sample #56</strain>
    </source>
</reference>
<dbReference type="RefSeq" id="YP_009505379.1">
    <property type="nucleotide sequence ID" value="NC_038264.1"/>
</dbReference>
<feature type="transmembrane region" description="Helical" evidence="1">
    <location>
        <begin position="79"/>
        <end position="103"/>
    </location>
</feature>
<dbReference type="GeneID" id="37616200"/>
<organism evidence="2 3">
    <name type="scientific">Suid gammaherpesvirus 3</name>
    <dbReference type="NCBI Taxonomy" id="1960249"/>
    <lineage>
        <taxon>Viruses</taxon>
        <taxon>Duplodnaviria</taxon>
        <taxon>Heunggongvirae</taxon>
        <taxon>Peploviricota</taxon>
        <taxon>Herviviricetes</taxon>
        <taxon>Herpesvirales</taxon>
        <taxon>Orthoherpesviridae</taxon>
        <taxon>Gammaherpesvirinae</taxon>
        <taxon>Macavirus</taxon>
        <taxon>Macavirus suidgamma3</taxon>
    </lineage>
</organism>
<reference evidence="2 3" key="4">
    <citation type="journal article" date="2007" name="J. Virol.">
        <title>Identification of novel rodent herpesviruses, including the first gammaherpesvirus of Mus musculus.</title>
        <authorList>
            <person name="Ehlers B."/>
            <person name="Kuchler J."/>
            <person name="Yasmum N."/>
            <person name="Dural G."/>
            <person name="Voigt S."/>
            <person name="Schmidt-Chanasit J."/>
            <person name="Jakel T."/>
            <person name="Matuschka F.R."/>
            <person name="Richter D."/>
            <person name="Essbauer S."/>
            <person name="Hughes D.J."/>
            <person name="Summers C."/>
            <person name="Bennett M."/>
            <person name="Stewart J.P."/>
            <person name="Ulrich R.G."/>
        </authorList>
    </citation>
    <scope>NUCLEOTIDE SEQUENCE [LARGE SCALE GENOMIC DNA]</scope>
    <source>
        <strain evidence="2">Sample #56</strain>
    </source>
</reference>
<proteinExistence type="predicted"/>
<accession>Q8JJP5</accession>
<evidence type="ECO:0000313" key="2">
    <source>
        <dbReference type="EMBL" id="AAM22153.1"/>
    </source>
</evidence>
<dbReference type="EMBL" id="AF478169">
    <property type="protein sequence ID" value="AAM22153.1"/>
    <property type="molecule type" value="Genomic_DNA"/>
</dbReference>
<sequence length="115" mass="12706">MQYFPITGLPPVSNNSMSANISTSSDVPDDIIDNDENYETADNVTTIPTQPAITTRKPAIIPPFTIPNIRDENGGLKSWVLPIGGIITITFMILIANLIFCIYDRSKENKYNAFV</sequence>
<evidence type="ECO:0000313" key="3">
    <source>
        <dbReference type="Proteomes" id="UP000243075"/>
    </source>
</evidence>